<organism evidence="1 2">
    <name type="scientific">Treponema denticola (strain ATCC 35405 / DSM 14222 / CIP 103919 / JCM 8153 / KCTC 15104)</name>
    <dbReference type="NCBI Taxonomy" id="243275"/>
    <lineage>
        <taxon>Bacteria</taxon>
        <taxon>Pseudomonadati</taxon>
        <taxon>Spirochaetota</taxon>
        <taxon>Spirochaetia</taxon>
        <taxon>Spirochaetales</taxon>
        <taxon>Treponemataceae</taxon>
        <taxon>Treponema</taxon>
    </lineage>
</organism>
<proteinExistence type="predicted"/>
<dbReference type="PaxDb" id="243275-TDE_0404"/>
<sequence length="46" mass="5617">MFAIIVTQPKSLVKQKYKKVTQNSHFFYNFSNFFAFFRHINNKNNE</sequence>
<accession>Q73QN9</accession>
<protein>
    <submittedName>
        <fullName evidence="1">Uncharacterized protein</fullName>
    </submittedName>
</protein>
<name>Q73QN9_TREDE</name>
<gene>
    <name evidence="1" type="ordered locus">TDE_0404</name>
</gene>
<evidence type="ECO:0000313" key="1">
    <source>
        <dbReference type="EMBL" id="AAS10899.1"/>
    </source>
</evidence>
<evidence type="ECO:0000313" key="2">
    <source>
        <dbReference type="Proteomes" id="UP000008212"/>
    </source>
</evidence>
<keyword evidence="2" id="KW-1185">Reference proteome</keyword>
<reference evidence="1 2" key="1">
    <citation type="journal article" date="2004" name="Proc. Natl. Acad. Sci. U.S.A.">
        <title>Comparison of the genome of the oral pathogen Treponema denticola with other spirochete genomes.</title>
        <authorList>
            <person name="Seshadri R."/>
            <person name="Myers G.S."/>
            <person name="Tettelin H."/>
            <person name="Eisen J.A."/>
            <person name="Heidelberg J.F."/>
            <person name="Dodson R.J."/>
            <person name="Davidsen T.M."/>
            <person name="DeBoy R.T."/>
            <person name="Fouts D.E."/>
            <person name="Haft D.H."/>
            <person name="Selengut J."/>
            <person name="Ren Q."/>
            <person name="Brinkac L.M."/>
            <person name="Madupu R."/>
            <person name="Kolonay J."/>
            <person name="Durkin S.A."/>
            <person name="Daugherty S.C."/>
            <person name="Shetty J."/>
            <person name="Shvartsbeyn A."/>
            <person name="Gebregeorgis E."/>
            <person name="Geer K."/>
            <person name="Tsegaye G."/>
            <person name="Malek J."/>
            <person name="Ayodeji B."/>
            <person name="Shatsman S."/>
            <person name="McLeod M.P."/>
            <person name="Smajs D."/>
            <person name="Howell J.K."/>
            <person name="Pal S."/>
            <person name="Amin A."/>
            <person name="Vashisth P."/>
            <person name="McNeill T.Z."/>
            <person name="Xiang Q."/>
            <person name="Sodergren E."/>
            <person name="Baca E."/>
            <person name="Weinstock G.M."/>
            <person name="Norris S.J."/>
            <person name="Fraser C.M."/>
            <person name="Paulsen I.T."/>
        </authorList>
    </citation>
    <scope>NUCLEOTIDE SEQUENCE [LARGE SCALE GENOMIC DNA]</scope>
    <source>
        <strain evidence="2">ATCC 35405 / DSM 14222 / CIP 103919 / JCM 8153 / KCTC 15104</strain>
    </source>
</reference>
<dbReference type="Proteomes" id="UP000008212">
    <property type="component" value="Chromosome"/>
</dbReference>
<dbReference type="KEGG" id="tde:TDE_0404"/>
<dbReference type="HOGENOM" id="CLU_3190264_0_0_12"/>
<dbReference type="AlphaFoldDB" id="Q73QN9"/>
<dbReference type="EMBL" id="AE017226">
    <property type="protein sequence ID" value="AAS10899.1"/>
    <property type="molecule type" value="Genomic_DNA"/>
</dbReference>